<dbReference type="Proteomes" id="UP000315252">
    <property type="component" value="Unassembled WGS sequence"/>
</dbReference>
<dbReference type="InterPro" id="IPR008792">
    <property type="entry name" value="PQQD"/>
</dbReference>
<name>A0A545U2I8_9PROT</name>
<dbReference type="NCBIfam" id="TIGR04353">
    <property type="entry name" value="PqqD_rel_X"/>
    <property type="match status" value="1"/>
</dbReference>
<sequence>MNEASHLWYVPESGSLVWRSFDSYSLLYNERSGNTHVLDPLSREILDLLQESPRDERALLQELTSLVGDDDPEALREAIGEALVAFDSAGLIFPAYHS</sequence>
<accession>A0A545U2I8</accession>
<proteinExistence type="predicted"/>
<dbReference type="RefSeq" id="WP_179953909.1">
    <property type="nucleotide sequence ID" value="NZ_ML660052.1"/>
</dbReference>
<evidence type="ECO:0000313" key="1">
    <source>
        <dbReference type="EMBL" id="TQV83666.1"/>
    </source>
</evidence>
<dbReference type="Pfam" id="PF05402">
    <property type="entry name" value="PqqD"/>
    <property type="match status" value="1"/>
</dbReference>
<gene>
    <name evidence="1" type="ORF">FKG95_03495</name>
</gene>
<dbReference type="InterPro" id="IPR027599">
    <property type="entry name" value="PqqD-rel_X"/>
</dbReference>
<dbReference type="AlphaFoldDB" id="A0A545U2I8"/>
<keyword evidence="2" id="KW-1185">Reference proteome</keyword>
<comment type="caution">
    <text evidence="1">The sequence shown here is derived from an EMBL/GenBank/DDBJ whole genome shotgun (WGS) entry which is preliminary data.</text>
</comment>
<protein>
    <submittedName>
        <fullName evidence="1">HPr-rel-A system PqqD family peptide chaperone</fullName>
    </submittedName>
</protein>
<evidence type="ECO:0000313" key="2">
    <source>
        <dbReference type="Proteomes" id="UP000315252"/>
    </source>
</evidence>
<dbReference type="EMBL" id="VHSH01000001">
    <property type="protein sequence ID" value="TQV83666.1"/>
    <property type="molecule type" value="Genomic_DNA"/>
</dbReference>
<reference evidence="1 2" key="1">
    <citation type="submission" date="2019-06" db="EMBL/GenBank/DDBJ databases">
        <title>Whole genome sequence for Rhodospirillaceae sp. R148.</title>
        <authorList>
            <person name="Wang G."/>
        </authorList>
    </citation>
    <scope>NUCLEOTIDE SEQUENCE [LARGE SCALE GENOMIC DNA]</scope>
    <source>
        <strain evidence="1 2">R148</strain>
    </source>
</reference>
<organism evidence="1 2">
    <name type="scientific">Denitrobaculum tricleocarpae</name>
    <dbReference type="NCBI Taxonomy" id="2591009"/>
    <lineage>
        <taxon>Bacteria</taxon>
        <taxon>Pseudomonadati</taxon>
        <taxon>Pseudomonadota</taxon>
        <taxon>Alphaproteobacteria</taxon>
        <taxon>Rhodospirillales</taxon>
        <taxon>Rhodospirillaceae</taxon>
        <taxon>Denitrobaculum</taxon>
    </lineage>
</organism>